<name>A0AAD8IYQ2_9APIA</name>
<dbReference type="AlphaFoldDB" id="A0AAD8IYQ2"/>
<dbReference type="EMBL" id="JAUIZM010000003">
    <property type="protein sequence ID" value="KAK1393659.1"/>
    <property type="molecule type" value="Genomic_DNA"/>
</dbReference>
<dbReference type="Proteomes" id="UP001237642">
    <property type="component" value="Unassembled WGS sequence"/>
</dbReference>
<evidence type="ECO:0000313" key="2">
    <source>
        <dbReference type="Proteomes" id="UP001237642"/>
    </source>
</evidence>
<keyword evidence="2" id="KW-1185">Reference proteome</keyword>
<reference evidence="1" key="2">
    <citation type="submission" date="2023-05" db="EMBL/GenBank/DDBJ databases">
        <authorList>
            <person name="Schelkunov M.I."/>
        </authorList>
    </citation>
    <scope>NUCLEOTIDE SEQUENCE</scope>
    <source>
        <strain evidence="1">Hsosn_3</strain>
        <tissue evidence="1">Leaf</tissue>
    </source>
</reference>
<evidence type="ECO:0000313" key="1">
    <source>
        <dbReference type="EMBL" id="KAK1393659.1"/>
    </source>
</evidence>
<gene>
    <name evidence="1" type="ORF">POM88_012715</name>
</gene>
<reference evidence="1" key="1">
    <citation type="submission" date="2023-02" db="EMBL/GenBank/DDBJ databases">
        <title>Genome of toxic invasive species Heracleum sosnowskyi carries increased number of genes despite the absence of recent whole-genome duplications.</title>
        <authorList>
            <person name="Schelkunov M."/>
            <person name="Shtratnikova V."/>
            <person name="Makarenko M."/>
            <person name="Klepikova A."/>
            <person name="Omelchenko D."/>
            <person name="Novikova G."/>
            <person name="Obukhova E."/>
            <person name="Bogdanov V."/>
            <person name="Penin A."/>
            <person name="Logacheva M."/>
        </authorList>
    </citation>
    <scope>NUCLEOTIDE SEQUENCE</scope>
    <source>
        <strain evidence="1">Hsosn_3</strain>
        <tissue evidence="1">Leaf</tissue>
    </source>
</reference>
<protein>
    <submittedName>
        <fullName evidence="1">Uncharacterized protein</fullName>
    </submittedName>
</protein>
<comment type="caution">
    <text evidence="1">The sequence shown here is derived from an EMBL/GenBank/DDBJ whole genome shotgun (WGS) entry which is preliminary data.</text>
</comment>
<accession>A0AAD8IYQ2</accession>
<proteinExistence type="predicted"/>
<organism evidence="1 2">
    <name type="scientific">Heracleum sosnowskyi</name>
    <dbReference type="NCBI Taxonomy" id="360622"/>
    <lineage>
        <taxon>Eukaryota</taxon>
        <taxon>Viridiplantae</taxon>
        <taxon>Streptophyta</taxon>
        <taxon>Embryophyta</taxon>
        <taxon>Tracheophyta</taxon>
        <taxon>Spermatophyta</taxon>
        <taxon>Magnoliopsida</taxon>
        <taxon>eudicotyledons</taxon>
        <taxon>Gunneridae</taxon>
        <taxon>Pentapetalae</taxon>
        <taxon>asterids</taxon>
        <taxon>campanulids</taxon>
        <taxon>Apiales</taxon>
        <taxon>Apiaceae</taxon>
        <taxon>Apioideae</taxon>
        <taxon>apioid superclade</taxon>
        <taxon>Tordylieae</taxon>
        <taxon>Tordyliinae</taxon>
        <taxon>Heracleum</taxon>
    </lineage>
</organism>
<sequence>MLDPDGYFDDELAEIVMSSLRLGDDQGSSLFTNSNWFAFQDVGTGAAHDRQSAVMDDINLSGALTAVVMTRWWLERKSWPKARTLPMNEKPSASGGTHFGFETSVGDDLFGDGPIPKSVGWGHSNGFADGRSNLNPFEDYSNSGLDLANAAEKVSAPVRSMSSGIMLPNGTSASTSSSETSAEPIQAKGLLLQLTLCLKKTLNSGTKMKEFNDANYWRVDQEVAVLE</sequence>